<gene>
    <name evidence="1" type="ORF">DI09_2p520</name>
</gene>
<dbReference type="RefSeq" id="XP_013238102.1">
    <property type="nucleotide sequence ID" value="XM_013382648.1"/>
</dbReference>
<dbReference type="AlphaFoldDB" id="A0A098VRS2"/>
<sequence length="82" mass="9529">MFKKMPEKLFQTDIKGLELEKSTMMRHKNGTHEDFYEKSCGLTGKTPERIEGVIRDSAMTIFQAFENINIMYEVGLCPDNHQ</sequence>
<accession>A0A098VRS2</accession>
<comment type="caution">
    <text evidence="1">The sequence shown here is derived from an EMBL/GenBank/DDBJ whole genome shotgun (WGS) entry which is preliminary data.</text>
</comment>
<proteinExistence type="predicted"/>
<dbReference type="Proteomes" id="UP000029725">
    <property type="component" value="Unassembled WGS sequence"/>
</dbReference>
<dbReference type="GeneID" id="25259482"/>
<keyword evidence="2" id="KW-1185">Reference proteome</keyword>
<evidence type="ECO:0000313" key="2">
    <source>
        <dbReference type="Proteomes" id="UP000029725"/>
    </source>
</evidence>
<name>A0A098VRS2_9MICR</name>
<dbReference type="EMBL" id="JMKJ01000222">
    <property type="protein sequence ID" value="KGG51675.1"/>
    <property type="molecule type" value="Genomic_DNA"/>
</dbReference>
<reference evidence="1 2" key="1">
    <citation type="submission" date="2014-04" db="EMBL/GenBank/DDBJ databases">
        <title>A new species of microsporidia sheds light on the evolution of extreme parasitism.</title>
        <authorList>
            <person name="Haag K.L."/>
            <person name="James T.Y."/>
            <person name="Larsson R."/>
            <person name="Schaer T.M."/>
            <person name="Refardt D."/>
            <person name="Pombert J.-F."/>
            <person name="Ebert D."/>
        </authorList>
    </citation>
    <scope>NUCLEOTIDE SEQUENCE [LARGE SCALE GENOMIC DNA]</scope>
    <source>
        <strain evidence="1 2">UGP3</strain>
        <tissue evidence="1">Spores</tissue>
    </source>
</reference>
<dbReference type="VEuPathDB" id="MicrosporidiaDB:DI09_2p520"/>
<dbReference type="HOGENOM" id="CLU_2558778_0_0_1"/>
<protein>
    <submittedName>
        <fullName evidence="1">Uncharacterized protein</fullName>
    </submittedName>
</protein>
<evidence type="ECO:0000313" key="1">
    <source>
        <dbReference type="EMBL" id="KGG51675.1"/>
    </source>
</evidence>
<organism evidence="1 2">
    <name type="scientific">Mitosporidium daphniae</name>
    <dbReference type="NCBI Taxonomy" id="1485682"/>
    <lineage>
        <taxon>Eukaryota</taxon>
        <taxon>Fungi</taxon>
        <taxon>Fungi incertae sedis</taxon>
        <taxon>Microsporidia</taxon>
        <taxon>Mitosporidium</taxon>
    </lineage>
</organism>